<feature type="region of interest" description="Disordered" evidence="11">
    <location>
        <begin position="1"/>
        <end position="118"/>
    </location>
</feature>
<evidence type="ECO:0000256" key="10">
    <source>
        <dbReference type="ARBA" id="ARBA00023242"/>
    </source>
</evidence>
<dbReference type="GO" id="GO:0000151">
    <property type="term" value="C:ubiquitin ligase complex"/>
    <property type="evidence" value="ECO:0007669"/>
    <property type="project" value="InterPro"/>
</dbReference>
<feature type="compositionally biased region" description="Polar residues" evidence="11">
    <location>
        <begin position="52"/>
        <end position="64"/>
    </location>
</feature>
<dbReference type="InterPro" id="IPR013083">
    <property type="entry name" value="Znf_RING/FYVE/PHD"/>
</dbReference>
<evidence type="ECO:0000256" key="6">
    <source>
        <dbReference type="ARBA" id="ARBA00022490"/>
    </source>
</evidence>
<dbReference type="GO" id="GO:0003755">
    <property type="term" value="F:peptidyl-prolyl cis-trans isomerase activity"/>
    <property type="evidence" value="ECO:0007669"/>
    <property type="project" value="UniProtKB-KW"/>
</dbReference>
<comment type="similarity">
    <text evidence="5">Belongs to the ubiquitin conjugation factor E4 family.</text>
</comment>
<evidence type="ECO:0000256" key="2">
    <source>
        <dbReference type="ARBA" id="ARBA00004123"/>
    </source>
</evidence>
<dbReference type="GO" id="GO:0005737">
    <property type="term" value="C:cytoplasm"/>
    <property type="evidence" value="ECO:0007669"/>
    <property type="project" value="UniProtKB-SubCell"/>
</dbReference>
<dbReference type="CDD" id="cd16657">
    <property type="entry name" value="RING-Ubox_UBE4A"/>
    <property type="match status" value="1"/>
</dbReference>
<dbReference type="OrthoDB" id="20295at2759"/>
<comment type="catalytic activity">
    <reaction evidence="1">
        <text>S-ubiquitinyl-[E2 ubiquitin-conjugating enzyme]-L-cysteine + [acceptor protein]-L-lysine = [E2 ubiquitin-conjugating enzyme]-L-cysteine + N(6)-ubiquitinyl-[acceptor protein]-L-lysine.</text>
        <dbReference type="EC" id="2.3.2.27"/>
    </reaction>
</comment>
<protein>
    <submittedName>
        <fullName evidence="13">Putative ubiquitin fusion degradation protein</fullName>
    </submittedName>
</protein>
<comment type="caution">
    <text evidence="13">The sequence shown here is derived from an EMBL/GenBank/DDBJ whole genome shotgun (WGS) entry which is preliminary data.</text>
</comment>
<dbReference type="FunFam" id="3.30.40.10:FF:000055">
    <property type="entry name" value="Ubiquitin conjugation factor e4 a"/>
    <property type="match status" value="1"/>
</dbReference>
<dbReference type="SUPFAM" id="SSF57850">
    <property type="entry name" value="RING/U-box"/>
    <property type="match status" value="1"/>
</dbReference>
<dbReference type="InterPro" id="IPR019474">
    <property type="entry name" value="Ub_conjug_fac_E4_core"/>
</dbReference>
<dbReference type="GO" id="GO:0034450">
    <property type="term" value="F:ubiquitin-ubiquitin ligase activity"/>
    <property type="evidence" value="ECO:0007669"/>
    <property type="project" value="InterPro"/>
</dbReference>
<evidence type="ECO:0000256" key="11">
    <source>
        <dbReference type="SAM" id="MobiDB-lite"/>
    </source>
</evidence>
<keyword evidence="6" id="KW-0963">Cytoplasm</keyword>
<keyword evidence="8" id="KW-0833">Ubl conjugation pathway</keyword>
<dbReference type="GO" id="GO:0005634">
    <property type="term" value="C:nucleus"/>
    <property type="evidence" value="ECO:0007669"/>
    <property type="project" value="UniProtKB-SubCell"/>
</dbReference>
<evidence type="ECO:0000313" key="14">
    <source>
        <dbReference type="Proteomes" id="UP000053317"/>
    </source>
</evidence>
<dbReference type="InterPro" id="IPR003613">
    <property type="entry name" value="Ubox_domain"/>
</dbReference>
<name>A0A0G2E8H0_PHACM</name>
<dbReference type="InterPro" id="IPR045132">
    <property type="entry name" value="UBE4"/>
</dbReference>
<dbReference type="GO" id="GO:0000209">
    <property type="term" value="P:protein polyubiquitination"/>
    <property type="evidence" value="ECO:0007669"/>
    <property type="project" value="TreeGrafter"/>
</dbReference>
<reference evidence="13 14" key="2">
    <citation type="submission" date="2015-05" db="EMBL/GenBank/DDBJ databases">
        <authorList>
            <person name="Morales-Cruz A."/>
            <person name="Amrine K.C."/>
            <person name="Cantu D."/>
        </authorList>
    </citation>
    <scope>NUCLEOTIDE SEQUENCE [LARGE SCALE GENOMIC DNA]</scope>
    <source>
        <strain evidence="13">UCRPC4</strain>
    </source>
</reference>
<dbReference type="Pfam" id="PF10408">
    <property type="entry name" value="Ufd2P_core"/>
    <property type="match status" value="1"/>
</dbReference>
<evidence type="ECO:0000256" key="5">
    <source>
        <dbReference type="ARBA" id="ARBA00007434"/>
    </source>
</evidence>
<dbReference type="Gene3D" id="3.30.40.10">
    <property type="entry name" value="Zinc/RING finger domain, C3HC4 (zinc finger)"/>
    <property type="match status" value="1"/>
</dbReference>
<accession>A0A0G2E8H0</accession>
<feature type="compositionally biased region" description="Low complexity" evidence="11">
    <location>
        <begin position="100"/>
        <end position="114"/>
    </location>
</feature>
<keyword evidence="9" id="KW-0413">Isomerase</keyword>
<gene>
    <name evidence="13" type="ORF">UCRPC4_g04729</name>
</gene>
<dbReference type="PANTHER" id="PTHR13931:SF2">
    <property type="entry name" value="UBIQUITIN CONJUGATION FACTOR E4 B"/>
    <property type="match status" value="1"/>
</dbReference>
<dbReference type="AlphaFoldDB" id="A0A0G2E8H0"/>
<dbReference type="Pfam" id="PF04564">
    <property type="entry name" value="U-box"/>
    <property type="match status" value="1"/>
</dbReference>
<evidence type="ECO:0000313" key="13">
    <source>
        <dbReference type="EMBL" id="KKY18884.1"/>
    </source>
</evidence>
<dbReference type="UniPathway" id="UPA00143"/>
<dbReference type="GO" id="GO:0036503">
    <property type="term" value="P:ERAD pathway"/>
    <property type="evidence" value="ECO:0007669"/>
    <property type="project" value="InterPro"/>
</dbReference>
<feature type="compositionally biased region" description="Low complexity" evidence="11">
    <location>
        <begin position="65"/>
        <end position="75"/>
    </location>
</feature>
<reference evidence="13 14" key="1">
    <citation type="submission" date="2015-05" db="EMBL/GenBank/DDBJ databases">
        <title>Distinctive expansion of gene families associated with plant cell wall degradation and secondary metabolism in the genomes of grapevine trunk pathogens.</title>
        <authorList>
            <person name="Lawrence D.P."/>
            <person name="Travadon R."/>
            <person name="Rolshausen P.E."/>
            <person name="Baumgartner K."/>
        </authorList>
    </citation>
    <scope>NUCLEOTIDE SEQUENCE [LARGE SCALE GENOMIC DNA]</scope>
    <source>
        <strain evidence="13">UCRPC4</strain>
    </source>
</reference>
<evidence type="ECO:0000256" key="9">
    <source>
        <dbReference type="ARBA" id="ARBA00023110"/>
    </source>
</evidence>
<keyword evidence="9" id="KW-0697">Rotamase</keyword>
<feature type="domain" description="U-box" evidence="12">
    <location>
        <begin position="985"/>
        <end position="1059"/>
    </location>
</feature>
<dbReference type="PANTHER" id="PTHR13931">
    <property type="entry name" value="UBIQUITINATION FACTOR E4"/>
    <property type="match status" value="1"/>
</dbReference>
<dbReference type="PROSITE" id="PS51698">
    <property type="entry name" value="U_BOX"/>
    <property type="match status" value="1"/>
</dbReference>
<keyword evidence="7" id="KW-0808">Transferase</keyword>
<evidence type="ECO:0000256" key="4">
    <source>
        <dbReference type="ARBA" id="ARBA00004906"/>
    </source>
</evidence>
<evidence type="ECO:0000256" key="3">
    <source>
        <dbReference type="ARBA" id="ARBA00004496"/>
    </source>
</evidence>
<evidence type="ECO:0000256" key="7">
    <source>
        <dbReference type="ARBA" id="ARBA00022679"/>
    </source>
</evidence>
<proteinExistence type="inferred from homology"/>
<organism evidence="13 14">
    <name type="scientific">Phaeomoniella chlamydospora</name>
    <name type="common">Phaeoacremonium chlamydosporum</name>
    <dbReference type="NCBI Taxonomy" id="158046"/>
    <lineage>
        <taxon>Eukaryota</taxon>
        <taxon>Fungi</taxon>
        <taxon>Dikarya</taxon>
        <taxon>Ascomycota</taxon>
        <taxon>Pezizomycotina</taxon>
        <taxon>Eurotiomycetes</taxon>
        <taxon>Chaetothyriomycetidae</taxon>
        <taxon>Phaeomoniellales</taxon>
        <taxon>Phaeomoniellaceae</taxon>
        <taxon>Phaeomoniella</taxon>
    </lineage>
</organism>
<evidence type="ECO:0000259" key="12">
    <source>
        <dbReference type="PROSITE" id="PS51698"/>
    </source>
</evidence>
<sequence>MADAMSDADKIRNKRLAKIAQQQQQQREEAQNQQGLEVVSSPSSAEKDRQSRPNTGPASATQGKSSPSPSQQSNSDAPRIKISPIASASGNVTPQKRELAGPGAASARSPSRAGETVQAWEDRTLRAVFRLTLDPARTVDANGHQLYYLSNLRSELENENKEMRISIDVLEQAIMEAPSRLKGTTPMDYLLSCWKRINRLSKGAKRPTEGEDKKFNIIQEARRLCVSWCVFAITTPDIFGIESYTASPLAQHLLYNQEDDSGICNDFLSEIVPRFSDDEGLKVAFVQAVEQMSEQLAKKSMDSDYRSYTNVLRTLVRYKPIAIAITESQSFAPKTVRAADVEATTLLGPYFQISPLQADVTKQYFSAPKTLDPRRISDAQRSLRMTLQSHQTELLDIINQLLRASLEARGRVLDWFALTVNVNHKREQERVDRKTVSSDGFMINITTILDQLCEPFMDASFSKLDRIDVDYLRRSPRVDIHETTKLNADHATSEAFYGNKVTGTDNFITEIFFLTLEAHHYGIGAAHTALKNLDKELKHMQKSLDQFELDRHKFVNNPAHLQAFETTLKKYKDQLDKGLSYKFALSGVLLDETIETRIMQTMRYVIVWLFKLVTEGTYPKENLSLPLPESEPETFRCLPEYYLEDICDGLAFITYNLPHILSSTQSDEVVMFCITFLRNSGYIKNPGLKAKLVSILFRGTFAWRSGARPVLAELYNSLQFATKYLLHSLLKAFIEAEHGSAHAFYDKFNIRYEIFQVIKYIWPNQVYKDQLRDESKTNVEFFVRFVNLLLNDVTYVLDESFSAFHTIHDVQQELNTSGSTMDQQLRQEKEEALSAAQSKAKSYMQLTNETVAMLKLFTHALADSFTMPEIVQRLADMLDYNLDAMVGPKSSNLKVENLQEYNFNPRSLLGELIDVYLNLSSKPNFILAVARDGRSYKPNNFDQATTILKKYSLKGPEELDSWEHLKATFKEAKAADEAAEQDLGEIPDEFEDPLMFTLMEDPVILPTSRVTMDRSTIRSHLLSDPNDPFNRQPLKIEDVIPNTELKARIESFIAERSGSKREFVQNQEDLDIMDTTTG</sequence>
<dbReference type="GO" id="GO:0006511">
    <property type="term" value="P:ubiquitin-dependent protein catabolic process"/>
    <property type="evidence" value="ECO:0007669"/>
    <property type="project" value="InterPro"/>
</dbReference>
<evidence type="ECO:0000256" key="8">
    <source>
        <dbReference type="ARBA" id="ARBA00022786"/>
    </source>
</evidence>
<dbReference type="Proteomes" id="UP000053317">
    <property type="component" value="Unassembled WGS sequence"/>
</dbReference>
<dbReference type="EMBL" id="LCWF01000114">
    <property type="protein sequence ID" value="KKY18884.1"/>
    <property type="molecule type" value="Genomic_DNA"/>
</dbReference>
<keyword evidence="14" id="KW-1185">Reference proteome</keyword>
<dbReference type="SMART" id="SM00504">
    <property type="entry name" value="Ubox"/>
    <property type="match status" value="1"/>
</dbReference>
<keyword evidence="10" id="KW-0539">Nucleus</keyword>
<comment type="pathway">
    <text evidence="4">Protein modification; protein ubiquitination.</text>
</comment>
<comment type="subcellular location">
    <subcellularLocation>
        <location evidence="3">Cytoplasm</location>
    </subcellularLocation>
    <subcellularLocation>
        <location evidence="2">Nucleus</location>
    </subcellularLocation>
</comment>
<evidence type="ECO:0000256" key="1">
    <source>
        <dbReference type="ARBA" id="ARBA00000900"/>
    </source>
</evidence>